<dbReference type="InterPro" id="IPR024311">
    <property type="entry name" value="Lipocalin-like"/>
</dbReference>
<dbReference type="Proteomes" id="UP001549146">
    <property type="component" value="Unassembled WGS sequence"/>
</dbReference>
<sequence length="147" mass="15736">MKNVFALMLAMFVGLGMVSCSSDDDNGSTPQFTMVGTWKVTQVFINGVEHNVDDYCPYKGTFQFVTGGTYVENGFELNNTNDCVAKETVGGTWAKSGNTYTLTLTGNASSTVLPNSFSPITTSGVINKFELNLSAGGIPTKLVFSKQ</sequence>
<dbReference type="PROSITE" id="PS51257">
    <property type="entry name" value="PROKAR_LIPOPROTEIN"/>
    <property type="match status" value="1"/>
</dbReference>
<keyword evidence="4" id="KW-1185">Reference proteome</keyword>
<dbReference type="Pfam" id="PF13648">
    <property type="entry name" value="Lipocalin_4"/>
    <property type="match status" value="1"/>
</dbReference>
<name>A0ABV2LRF7_9FLAO</name>
<evidence type="ECO:0000313" key="4">
    <source>
        <dbReference type="Proteomes" id="UP001549146"/>
    </source>
</evidence>
<feature type="signal peptide" evidence="1">
    <location>
        <begin position="1"/>
        <end position="22"/>
    </location>
</feature>
<dbReference type="EMBL" id="JBEPMO010000003">
    <property type="protein sequence ID" value="MET3731157.1"/>
    <property type="molecule type" value="Genomic_DNA"/>
</dbReference>
<protein>
    <recommendedName>
        <fullName evidence="2">Lipocalin-like domain-containing protein</fullName>
    </recommendedName>
</protein>
<organism evidence="3 4">
    <name type="scientific">Moheibacter stercoris</name>
    <dbReference type="NCBI Taxonomy" id="1628251"/>
    <lineage>
        <taxon>Bacteria</taxon>
        <taxon>Pseudomonadati</taxon>
        <taxon>Bacteroidota</taxon>
        <taxon>Flavobacteriia</taxon>
        <taxon>Flavobacteriales</taxon>
        <taxon>Weeksellaceae</taxon>
        <taxon>Moheibacter</taxon>
    </lineage>
</organism>
<feature type="domain" description="Lipocalin-like" evidence="2">
    <location>
        <begin position="34"/>
        <end position="111"/>
    </location>
</feature>
<feature type="chain" id="PRO_5045728666" description="Lipocalin-like domain-containing protein" evidence="1">
    <location>
        <begin position="23"/>
        <end position="147"/>
    </location>
</feature>
<keyword evidence="1" id="KW-0732">Signal</keyword>
<comment type="caution">
    <text evidence="3">The sequence shown here is derived from an EMBL/GenBank/DDBJ whole genome shotgun (WGS) entry which is preliminary data.</text>
</comment>
<reference evidence="3 4" key="1">
    <citation type="submission" date="2024-06" db="EMBL/GenBank/DDBJ databases">
        <title>Genomic Encyclopedia of Type Strains, Phase IV (KMG-IV): sequencing the most valuable type-strain genomes for metagenomic binning, comparative biology and taxonomic classification.</title>
        <authorList>
            <person name="Goeker M."/>
        </authorList>
    </citation>
    <scope>NUCLEOTIDE SEQUENCE [LARGE SCALE GENOMIC DNA]</scope>
    <source>
        <strain evidence="3 4">DSM 29388</strain>
    </source>
</reference>
<evidence type="ECO:0000313" key="3">
    <source>
        <dbReference type="EMBL" id="MET3731157.1"/>
    </source>
</evidence>
<accession>A0ABV2LRF7</accession>
<proteinExistence type="predicted"/>
<dbReference type="RefSeq" id="WP_354507154.1">
    <property type="nucleotide sequence ID" value="NZ_JBEPMO010000003.1"/>
</dbReference>
<evidence type="ECO:0000259" key="2">
    <source>
        <dbReference type="Pfam" id="PF13648"/>
    </source>
</evidence>
<evidence type="ECO:0000256" key="1">
    <source>
        <dbReference type="SAM" id="SignalP"/>
    </source>
</evidence>
<gene>
    <name evidence="3" type="ORF">ABID46_000724</name>
</gene>